<dbReference type="InterPro" id="IPR012337">
    <property type="entry name" value="RNaseH-like_sf"/>
</dbReference>
<dbReference type="SUPFAM" id="SSF88723">
    <property type="entry name" value="PIN domain-like"/>
    <property type="match status" value="1"/>
</dbReference>
<dbReference type="GO" id="GO:0003887">
    <property type="term" value="F:DNA-directed DNA polymerase activity"/>
    <property type="evidence" value="ECO:0007669"/>
    <property type="project" value="UniProtKB-UniRule"/>
</dbReference>
<feature type="domain" description="DNA-directed DNA polymerase family A palm" evidence="20">
    <location>
        <begin position="687"/>
        <end position="895"/>
    </location>
</feature>
<evidence type="ECO:0000256" key="13">
    <source>
        <dbReference type="ARBA" id="ARBA00023125"/>
    </source>
</evidence>
<keyword evidence="14 17" id="KW-0234">DNA repair</keyword>
<dbReference type="InterPro" id="IPR002298">
    <property type="entry name" value="DNA_polymerase_A"/>
</dbReference>
<dbReference type="CDD" id="cd09898">
    <property type="entry name" value="H3TH_53EXO"/>
    <property type="match status" value="1"/>
</dbReference>
<dbReference type="Pfam" id="PF02739">
    <property type="entry name" value="5_3_exonuc_N"/>
    <property type="match status" value="1"/>
</dbReference>
<evidence type="ECO:0000256" key="7">
    <source>
        <dbReference type="ARBA" id="ARBA00022705"/>
    </source>
</evidence>
<keyword evidence="6 17" id="KW-0548">Nucleotidyltransferase</keyword>
<evidence type="ECO:0000256" key="11">
    <source>
        <dbReference type="ARBA" id="ARBA00022839"/>
    </source>
</evidence>
<evidence type="ECO:0000256" key="3">
    <source>
        <dbReference type="ARBA" id="ARBA00012417"/>
    </source>
</evidence>
<evidence type="ECO:0000256" key="9">
    <source>
        <dbReference type="ARBA" id="ARBA00022763"/>
    </source>
</evidence>
<dbReference type="GO" id="GO:0006261">
    <property type="term" value="P:DNA-templated DNA replication"/>
    <property type="evidence" value="ECO:0007669"/>
    <property type="project" value="UniProtKB-UniRule"/>
</dbReference>
<keyword evidence="10" id="KW-0378">Hydrolase</keyword>
<dbReference type="SMART" id="SM00279">
    <property type="entry name" value="HhH2"/>
    <property type="match status" value="1"/>
</dbReference>
<dbReference type="PROSITE" id="PS00447">
    <property type="entry name" value="DNA_POLYMERASE_A"/>
    <property type="match status" value="1"/>
</dbReference>
<keyword evidence="9 17" id="KW-0227">DNA damage</keyword>
<dbReference type="SMART" id="SM00474">
    <property type="entry name" value="35EXOc"/>
    <property type="match status" value="1"/>
</dbReference>
<keyword evidence="11" id="KW-0269">Exonuclease</keyword>
<dbReference type="Gene3D" id="1.20.1060.10">
    <property type="entry name" value="Taq DNA Polymerase, Chain T, domain 4"/>
    <property type="match status" value="1"/>
</dbReference>
<dbReference type="InterPro" id="IPR020046">
    <property type="entry name" value="5-3_exonucl_a-hlix_arch_N"/>
</dbReference>
<dbReference type="EC" id="2.7.7.7" evidence="3 16"/>
<comment type="catalytic activity">
    <reaction evidence="15 17">
        <text>DNA(n) + a 2'-deoxyribonucleoside 5'-triphosphate = DNA(n+1) + diphosphate</text>
        <dbReference type="Rhea" id="RHEA:22508"/>
        <dbReference type="Rhea" id="RHEA-COMP:17339"/>
        <dbReference type="Rhea" id="RHEA-COMP:17340"/>
        <dbReference type="ChEBI" id="CHEBI:33019"/>
        <dbReference type="ChEBI" id="CHEBI:61560"/>
        <dbReference type="ChEBI" id="CHEBI:173112"/>
        <dbReference type="EC" id="2.7.7.7"/>
    </reaction>
</comment>
<dbReference type="PANTHER" id="PTHR10133">
    <property type="entry name" value="DNA POLYMERASE I"/>
    <property type="match status" value="1"/>
</dbReference>
<dbReference type="Gene3D" id="3.40.50.1010">
    <property type="entry name" value="5'-nuclease"/>
    <property type="match status" value="1"/>
</dbReference>
<keyword evidence="13 17" id="KW-0238">DNA-binding</keyword>
<comment type="subunit">
    <text evidence="2 17">Single-chain monomer with multiple functions.</text>
</comment>
<evidence type="ECO:0000256" key="15">
    <source>
        <dbReference type="ARBA" id="ARBA00049244"/>
    </source>
</evidence>
<keyword evidence="7 17" id="KW-0235">DNA replication</keyword>
<evidence type="ECO:0000256" key="6">
    <source>
        <dbReference type="ARBA" id="ARBA00022695"/>
    </source>
</evidence>
<dbReference type="CDD" id="cd08637">
    <property type="entry name" value="DNA_pol_A_pol_I_C"/>
    <property type="match status" value="1"/>
</dbReference>
<dbReference type="EMBL" id="ACKU01000021">
    <property type="protein sequence ID" value="EER74434.1"/>
    <property type="molecule type" value="Genomic_DNA"/>
</dbReference>
<organism evidence="21 22">
    <name type="scientific">Weissella paramesenteroides ATCC 33313</name>
    <dbReference type="NCBI Taxonomy" id="585506"/>
    <lineage>
        <taxon>Bacteria</taxon>
        <taxon>Bacillati</taxon>
        <taxon>Bacillota</taxon>
        <taxon>Bacilli</taxon>
        <taxon>Lactobacillales</taxon>
        <taxon>Lactobacillaceae</taxon>
        <taxon>Weissella</taxon>
    </lineage>
</organism>
<evidence type="ECO:0000256" key="8">
    <source>
        <dbReference type="ARBA" id="ARBA00022722"/>
    </source>
</evidence>
<dbReference type="NCBIfam" id="NF004397">
    <property type="entry name" value="PRK05755.1"/>
    <property type="match status" value="1"/>
</dbReference>
<dbReference type="InterPro" id="IPR029060">
    <property type="entry name" value="PIN-like_dom_sf"/>
</dbReference>
<feature type="domain" description="5'-3' exonuclease" evidence="19">
    <location>
        <begin position="34"/>
        <end position="300"/>
    </location>
</feature>
<dbReference type="InterPro" id="IPR054690">
    <property type="entry name" value="DNA_polI_exonuclease"/>
</dbReference>
<dbReference type="SMART" id="SM00475">
    <property type="entry name" value="53EXOc"/>
    <property type="match status" value="1"/>
</dbReference>
<keyword evidence="22" id="KW-1185">Reference proteome</keyword>
<dbReference type="NCBIfam" id="TIGR00593">
    <property type="entry name" value="pola"/>
    <property type="match status" value="1"/>
</dbReference>
<dbReference type="InterPro" id="IPR036279">
    <property type="entry name" value="5-3_exonuclease_C_sf"/>
</dbReference>
<dbReference type="SUPFAM" id="SSF47807">
    <property type="entry name" value="5' to 3' exonuclease, C-terminal subdomain"/>
    <property type="match status" value="1"/>
</dbReference>
<evidence type="ECO:0000256" key="4">
    <source>
        <dbReference type="ARBA" id="ARBA00020311"/>
    </source>
</evidence>
<dbReference type="Pfam" id="PF00476">
    <property type="entry name" value="DNA_pol_A"/>
    <property type="match status" value="1"/>
</dbReference>
<keyword evidence="12 17" id="KW-0239">DNA-directed DNA polymerase</keyword>
<evidence type="ECO:0000256" key="16">
    <source>
        <dbReference type="NCBIfam" id="TIGR00593"/>
    </source>
</evidence>
<name>C5RBK8_WEIPA</name>
<dbReference type="InterPro" id="IPR043502">
    <property type="entry name" value="DNA/RNA_pol_sf"/>
</dbReference>
<gene>
    <name evidence="17 21" type="primary">polA</name>
    <name evidence="21" type="ORF">HMPREF0877_1354</name>
</gene>
<proteinExistence type="inferred from homology"/>
<dbReference type="SMART" id="SM00482">
    <property type="entry name" value="POLAc"/>
    <property type="match status" value="1"/>
</dbReference>
<dbReference type="FunFam" id="3.40.50.1010:FF:000001">
    <property type="entry name" value="DNA polymerase I"/>
    <property type="match status" value="1"/>
</dbReference>
<evidence type="ECO:0000313" key="21">
    <source>
        <dbReference type="EMBL" id="EER74434.1"/>
    </source>
</evidence>
<dbReference type="InterPro" id="IPR036397">
    <property type="entry name" value="RNaseH_sf"/>
</dbReference>
<evidence type="ECO:0000259" key="18">
    <source>
        <dbReference type="SMART" id="SM00474"/>
    </source>
</evidence>
<evidence type="ECO:0000256" key="5">
    <source>
        <dbReference type="ARBA" id="ARBA00022679"/>
    </source>
</evidence>
<comment type="caution">
    <text evidence="21">The sequence shown here is derived from an EMBL/GenBank/DDBJ whole genome shotgun (WGS) entry which is preliminary data.</text>
</comment>
<keyword evidence="5 17" id="KW-0808">Transferase</keyword>
<dbReference type="AlphaFoldDB" id="C5RBK8"/>
<dbReference type="PRINTS" id="PR00868">
    <property type="entry name" value="DNAPOLI"/>
</dbReference>
<evidence type="ECO:0000256" key="14">
    <source>
        <dbReference type="ARBA" id="ARBA00023204"/>
    </source>
</evidence>
<sequence>MALFVCKGCHHYLNSDKLLVEKKGILPRNEIIMAKPTLLLIDGNSLAFRAFYALINQVDRFVNHEGLHTNALVGFNNLLDGIIDPFNPDLALVAWDAGKTTFRTGKFDNYKGNRDNTPQELVEQFEPLRKMVELHGIKSYELPGFEADDIIGTMARLGEENGYSVTIVTGDRDMTQLVSDDITVWVTKKGISEIDHYTPAMIAELYDGLEPKQIVDIKGLQGDTSDNYPGVAGIGPKTALKLIKQYHSIPEMYEQIDEMKASKQKEKLVNGKQDAMLSRDLAKILTDAPVTISLSDLNYHGPDYENIIPFYQHLDFKAQLVKLANQGYTVPTSGHTKDAEFDINNTTLDVSAITPASLAHVSQLKDTVSFYLELDNENYHIANPIGFVIGNQADGYFASRDIDLLTQNSPVKRILEDSTILKNVFNAKELYVSLKRLGIALKGVSFDLLLVSYLLDTNDNNNDLGALAHDNDYYAVMTDEEVYGKGAKFAIPAADADFFEHLGRKAMAINLLREPLLDRLLSHEQTKLYEDIELPLTKILADMESTGITVDSEQLLQMRSKLTERLSELEQKIYQQAGHEFNIQSPKQLGVVLFEEMKYTPIKKTKTGYSTSVEVLEKMGDVPIVESILAYRQVAKIQSTYVEGLLRVIHGSDSKVHTRYLQTLTQTGRLSSVDPNLQNIPVRIEEGRQIRKAFVPSHSDWQILSADYSQIELRVLAHITGDKNLQAAFINGEDIHAATARRIFGIKDDEPVEGNVRRQAKAVNFGIVYGISDFGLSKNIGVSRKEAKAIIETYFDQYPDVKKWSDDIIASARETGYVETIAHRRRYLPDIKAKRFNARSFAERTAMNSPIQGSAADIIKIAMIKVQAAIEQAGMQAHMLLQVHDELIFEAPASEMADLEKLVTKVMDSAVKLDVPLLVSSHVGASWYDAK</sequence>
<dbReference type="Gene3D" id="1.10.150.20">
    <property type="entry name" value="5' to 3' exonuclease, C-terminal subdomain"/>
    <property type="match status" value="2"/>
</dbReference>
<evidence type="ECO:0000259" key="20">
    <source>
        <dbReference type="SMART" id="SM00482"/>
    </source>
</evidence>
<dbReference type="eggNOG" id="COG0258">
    <property type="taxonomic scope" value="Bacteria"/>
</dbReference>
<evidence type="ECO:0000256" key="12">
    <source>
        <dbReference type="ARBA" id="ARBA00022932"/>
    </source>
</evidence>
<reference evidence="21 22" key="1">
    <citation type="submission" date="2009-04" db="EMBL/GenBank/DDBJ databases">
        <authorList>
            <person name="Qin X."/>
            <person name="Bachman B."/>
            <person name="Battles P."/>
            <person name="Bell A."/>
            <person name="Bess C."/>
            <person name="Bickham C."/>
            <person name="Chaboub L."/>
            <person name="Chen D."/>
            <person name="Coyle M."/>
            <person name="Deiros D.R."/>
            <person name="Dinh H."/>
            <person name="Forbes L."/>
            <person name="Fowler G."/>
            <person name="Francisco L."/>
            <person name="Fu Q."/>
            <person name="Gubbala S."/>
            <person name="Hale W."/>
            <person name="Han Y."/>
            <person name="Hemphill L."/>
            <person name="Highlander S.K."/>
            <person name="Hirani K."/>
            <person name="Hogues M."/>
            <person name="Jackson L."/>
            <person name="Jakkamsetti A."/>
            <person name="Javaid M."/>
            <person name="Jiang H."/>
            <person name="Korchina V."/>
            <person name="Kovar C."/>
            <person name="Lara F."/>
            <person name="Lee S."/>
            <person name="Mata R."/>
            <person name="Mathew T."/>
            <person name="Moen C."/>
            <person name="Morales K."/>
            <person name="Munidasa M."/>
            <person name="Nazareth L."/>
            <person name="Ngo R."/>
            <person name="Nguyen L."/>
            <person name="Okwuonu G."/>
            <person name="Ongeri F."/>
            <person name="Patil S."/>
            <person name="Petrosino J."/>
            <person name="Pham C."/>
            <person name="Pham P."/>
            <person name="Pu L.-L."/>
            <person name="Puazo M."/>
            <person name="Raj R."/>
            <person name="Reid J."/>
            <person name="Rouhana J."/>
            <person name="Saada N."/>
            <person name="Shang Y."/>
            <person name="Simmons D."/>
            <person name="Thornton R."/>
            <person name="Warren J."/>
            <person name="Weissenberger G."/>
            <person name="Zhang J."/>
            <person name="Zhang L."/>
            <person name="Zhou C."/>
            <person name="Zhu D."/>
            <person name="Muzny D."/>
            <person name="Worley K."/>
            <person name="Gibbs R."/>
        </authorList>
    </citation>
    <scope>NUCLEOTIDE SEQUENCE [LARGE SCALE GENOMIC DNA]</scope>
    <source>
        <strain evidence="21 22">ATCC 33313</strain>
    </source>
</reference>
<dbReference type="Gene3D" id="3.30.420.10">
    <property type="entry name" value="Ribonuclease H-like superfamily/Ribonuclease H"/>
    <property type="match status" value="1"/>
</dbReference>
<dbReference type="InterPro" id="IPR018320">
    <property type="entry name" value="DNA_polymerase_1"/>
</dbReference>
<evidence type="ECO:0000256" key="17">
    <source>
        <dbReference type="RuleBase" id="RU004460"/>
    </source>
</evidence>
<dbReference type="InterPro" id="IPR008918">
    <property type="entry name" value="HhH2"/>
</dbReference>
<evidence type="ECO:0000259" key="19">
    <source>
        <dbReference type="SMART" id="SM00475"/>
    </source>
</evidence>
<dbReference type="Pfam" id="PF22619">
    <property type="entry name" value="DNA_polI_exo1"/>
    <property type="match status" value="1"/>
</dbReference>
<dbReference type="STRING" id="585506.HMPREF0877_1354"/>
<comment type="similarity">
    <text evidence="1 17">Belongs to the DNA polymerase type-A family.</text>
</comment>
<dbReference type="PANTHER" id="PTHR10133:SF27">
    <property type="entry name" value="DNA POLYMERASE NU"/>
    <property type="match status" value="1"/>
</dbReference>
<dbReference type="GO" id="GO:0008409">
    <property type="term" value="F:5'-3' exonuclease activity"/>
    <property type="evidence" value="ECO:0007669"/>
    <property type="project" value="InterPro"/>
</dbReference>
<dbReference type="eggNOG" id="COG0749">
    <property type="taxonomic scope" value="Bacteria"/>
</dbReference>
<evidence type="ECO:0000256" key="2">
    <source>
        <dbReference type="ARBA" id="ARBA00011541"/>
    </source>
</evidence>
<dbReference type="FunFam" id="1.10.150.20:FF:000002">
    <property type="entry name" value="DNA polymerase I"/>
    <property type="match status" value="1"/>
</dbReference>
<dbReference type="Proteomes" id="UP000004528">
    <property type="component" value="Unassembled WGS sequence"/>
</dbReference>
<dbReference type="InterPro" id="IPR002562">
    <property type="entry name" value="3'-5'_exonuclease_dom"/>
</dbReference>
<dbReference type="SUPFAM" id="SSF53098">
    <property type="entry name" value="Ribonuclease H-like"/>
    <property type="match status" value="1"/>
</dbReference>
<keyword evidence="8" id="KW-0540">Nuclease</keyword>
<dbReference type="CDD" id="cd06140">
    <property type="entry name" value="DNA_polA_I_Bacillus_like_exo"/>
    <property type="match status" value="1"/>
</dbReference>
<dbReference type="SUPFAM" id="SSF56672">
    <property type="entry name" value="DNA/RNA polymerases"/>
    <property type="match status" value="1"/>
</dbReference>
<evidence type="ECO:0000256" key="1">
    <source>
        <dbReference type="ARBA" id="ARBA00007705"/>
    </source>
</evidence>
<dbReference type="FunFam" id="1.10.150.20:FF:000003">
    <property type="entry name" value="DNA polymerase I"/>
    <property type="match status" value="1"/>
</dbReference>
<dbReference type="InterPro" id="IPR002421">
    <property type="entry name" value="5-3_exonuclease"/>
</dbReference>
<evidence type="ECO:0000256" key="10">
    <source>
        <dbReference type="ARBA" id="ARBA00022801"/>
    </source>
</evidence>
<dbReference type="Gene3D" id="3.30.70.370">
    <property type="match status" value="1"/>
</dbReference>
<dbReference type="FunFam" id="1.20.1060.10:FF:000001">
    <property type="entry name" value="DNA polymerase I"/>
    <property type="match status" value="1"/>
</dbReference>
<dbReference type="InterPro" id="IPR020045">
    <property type="entry name" value="DNA_polI_H3TH"/>
</dbReference>
<dbReference type="CDD" id="cd09859">
    <property type="entry name" value="PIN_53EXO"/>
    <property type="match status" value="1"/>
</dbReference>
<accession>C5RBK8</accession>
<dbReference type="GO" id="GO:0008408">
    <property type="term" value="F:3'-5' exonuclease activity"/>
    <property type="evidence" value="ECO:0007669"/>
    <property type="project" value="InterPro"/>
</dbReference>
<protein>
    <recommendedName>
        <fullName evidence="4 16">DNA polymerase I</fullName>
        <ecNumber evidence="3 16">2.7.7.7</ecNumber>
    </recommendedName>
</protein>
<dbReference type="GO" id="GO:0003677">
    <property type="term" value="F:DNA binding"/>
    <property type="evidence" value="ECO:0007669"/>
    <property type="project" value="UniProtKB-UniRule"/>
</dbReference>
<dbReference type="GO" id="GO:0006302">
    <property type="term" value="P:double-strand break repair"/>
    <property type="evidence" value="ECO:0007669"/>
    <property type="project" value="TreeGrafter"/>
</dbReference>
<dbReference type="InterPro" id="IPR019760">
    <property type="entry name" value="DNA-dir_DNA_pol_A_CS"/>
</dbReference>
<evidence type="ECO:0000313" key="22">
    <source>
        <dbReference type="Proteomes" id="UP000004528"/>
    </source>
</evidence>
<dbReference type="Pfam" id="PF01367">
    <property type="entry name" value="5_3_exonuc"/>
    <property type="match status" value="1"/>
</dbReference>
<dbReference type="InterPro" id="IPR001098">
    <property type="entry name" value="DNA-dir_DNA_pol_A_palm_dom"/>
</dbReference>
<feature type="domain" description="3'-5' exonuclease" evidence="18">
    <location>
        <begin position="349"/>
        <end position="521"/>
    </location>
</feature>
<dbReference type="HOGENOM" id="CLU_004675_0_0_9"/>